<keyword evidence="3" id="KW-0560">Oxidoreductase</keyword>
<dbReference type="PANTHER" id="PTHR33711">
    <property type="entry name" value="DIOXYGENASE, PUTATIVE (AFU_ORTHOLOGUE AFUA_2G02910)-RELATED"/>
    <property type="match status" value="1"/>
</dbReference>
<dbReference type="Pfam" id="PF00775">
    <property type="entry name" value="Dioxygenase_C"/>
    <property type="match status" value="1"/>
</dbReference>
<keyword evidence="4" id="KW-0732">Signal</keyword>
<comment type="similarity">
    <text evidence="1">Belongs to the intradiol ring-cleavage dioxygenase family.</text>
</comment>
<dbReference type="EMBL" id="FPCA01000001">
    <property type="protein sequence ID" value="SFU49298.1"/>
    <property type="molecule type" value="Genomic_DNA"/>
</dbReference>
<evidence type="ECO:0000313" key="6">
    <source>
        <dbReference type="EMBL" id="SFU49298.1"/>
    </source>
</evidence>
<dbReference type="GO" id="GO:0008199">
    <property type="term" value="F:ferric iron binding"/>
    <property type="evidence" value="ECO:0007669"/>
    <property type="project" value="InterPro"/>
</dbReference>
<protein>
    <submittedName>
        <fullName evidence="6">Protocatechuate 3,4-dioxygenase beta subunit</fullName>
    </submittedName>
</protein>
<reference evidence="7" key="1">
    <citation type="submission" date="2016-10" db="EMBL/GenBank/DDBJ databases">
        <authorList>
            <person name="Varghese N."/>
        </authorList>
    </citation>
    <scope>NUCLEOTIDE SEQUENCE [LARGE SCALE GENOMIC DNA]</scope>
    <source>
        <strain evidence="7">DSM 18820</strain>
    </source>
</reference>
<evidence type="ECO:0000256" key="4">
    <source>
        <dbReference type="SAM" id="SignalP"/>
    </source>
</evidence>
<organism evidence="6 7">
    <name type="scientific">Pontibacter akesuensis</name>
    <dbReference type="NCBI Taxonomy" id="388950"/>
    <lineage>
        <taxon>Bacteria</taxon>
        <taxon>Pseudomonadati</taxon>
        <taxon>Bacteroidota</taxon>
        <taxon>Cytophagia</taxon>
        <taxon>Cytophagales</taxon>
        <taxon>Hymenobacteraceae</taxon>
        <taxon>Pontibacter</taxon>
    </lineage>
</organism>
<evidence type="ECO:0000256" key="2">
    <source>
        <dbReference type="ARBA" id="ARBA00022964"/>
    </source>
</evidence>
<dbReference type="Proteomes" id="UP000182491">
    <property type="component" value="Unassembled WGS sequence"/>
</dbReference>
<dbReference type="GO" id="GO:0016702">
    <property type="term" value="F:oxidoreductase activity, acting on single donors with incorporation of molecular oxygen, incorporation of two atoms of oxygen"/>
    <property type="evidence" value="ECO:0007669"/>
    <property type="project" value="InterPro"/>
</dbReference>
<evidence type="ECO:0000256" key="1">
    <source>
        <dbReference type="ARBA" id="ARBA00007825"/>
    </source>
</evidence>
<sequence>MERMLYVLISLICISSCTQAQSTKEAEARLVGGSCEGCEAVFEFGDKKLSAVDTLPGFNTPGAKLKVTGTIYMPDGKTPAKDVVLYIYHTDQSGVYPTTGAETGWAKRHGYIRGWIKTGSDGTYTFYTLMPGTYPDRSSPAHIHPTILEPNGKYYWLESYHFKGDPLLTQTEIKPASPRGGSTGLLTLRKEGDLLVGNRDFVLGKNVPDYK</sequence>
<dbReference type="RefSeq" id="WP_068836440.1">
    <property type="nucleotide sequence ID" value="NZ_BMXC01000001.1"/>
</dbReference>
<evidence type="ECO:0000256" key="3">
    <source>
        <dbReference type="ARBA" id="ARBA00023002"/>
    </source>
</evidence>
<evidence type="ECO:0000259" key="5">
    <source>
        <dbReference type="Pfam" id="PF00775"/>
    </source>
</evidence>
<keyword evidence="2 6" id="KW-0223">Dioxygenase</keyword>
<dbReference type="InterPro" id="IPR000627">
    <property type="entry name" value="Intradiol_dOase_C"/>
</dbReference>
<feature type="signal peptide" evidence="4">
    <location>
        <begin position="1"/>
        <end position="20"/>
    </location>
</feature>
<name>A0A1I7GLG2_9BACT</name>
<dbReference type="PANTHER" id="PTHR33711:SF10">
    <property type="entry name" value="INTRADIOL RING-CLEAVAGE DIOXYGENASES DOMAIN-CONTAINING PROTEIN"/>
    <property type="match status" value="1"/>
</dbReference>
<keyword evidence="7" id="KW-1185">Reference proteome</keyword>
<dbReference type="InterPro" id="IPR015889">
    <property type="entry name" value="Intradiol_dOase_core"/>
</dbReference>
<dbReference type="STRING" id="388950.GCA_001611675_00207"/>
<dbReference type="OrthoDB" id="933561at2"/>
<gene>
    <name evidence="6" type="ORF">SAMN04487941_1111</name>
</gene>
<feature type="chain" id="PRO_5010381648" evidence="4">
    <location>
        <begin position="21"/>
        <end position="211"/>
    </location>
</feature>
<dbReference type="AlphaFoldDB" id="A0A1I7GLG2"/>
<dbReference type="InterPro" id="IPR050770">
    <property type="entry name" value="Intradiol_RC_Dioxygenase"/>
</dbReference>
<dbReference type="Gene3D" id="2.60.130.10">
    <property type="entry name" value="Aromatic compound dioxygenase"/>
    <property type="match status" value="1"/>
</dbReference>
<proteinExistence type="inferred from homology"/>
<accession>A0A1I7GLG2</accession>
<evidence type="ECO:0000313" key="7">
    <source>
        <dbReference type="Proteomes" id="UP000182491"/>
    </source>
</evidence>
<feature type="domain" description="Intradiol ring-cleavage dioxygenases" evidence="5">
    <location>
        <begin position="59"/>
        <end position="173"/>
    </location>
</feature>
<dbReference type="SUPFAM" id="SSF49482">
    <property type="entry name" value="Aromatic compound dioxygenase"/>
    <property type="match status" value="1"/>
</dbReference>